<name>A0AA41WAI0_9GAMM</name>
<gene>
    <name evidence="2" type="ORF">NAF29_16690</name>
</gene>
<keyword evidence="3" id="KW-1185">Reference proteome</keyword>
<feature type="signal peptide" evidence="1">
    <location>
        <begin position="1"/>
        <end position="23"/>
    </location>
</feature>
<accession>A0AA41WAI0</accession>
<comment type="caution">
    <text evidence="2">The sequence shown here is derived from an EMBL/GenBank/DDBJ whole genome shotgun (WGS) entry which is preliminary data.</text>
</comment>
<dbReference type="RefSeq" id="WP_251262771.1">
    <property type="nucleotide sequence ID" value="NZ_JAMQGP010000010.1"/>
</dbReference>
<reference evidence="2 3" key="1">
    <citation type="journal article" date="2013" name="Antonie Van Leeuwenhoek">
        <title>Echinimonas agarilytica gen. nov., sp. nov., a new gammaproteobacterium isolated from the sea urchin Strongylocentrotus intermedius.</title>
        <authorList>
            <person name="Nedashkovskaya O.I."/>
            <person name="Stenkova A.M."/>
            <person name="Zhukova N.V."/>
            <person name="Van Trappen S."/>
            <person name="Lee J.S."/>
            <person name="Kim S.B."/>
        </authorList>
    </citation>
    <scope>NUCLEOTIDE SEQUENCE [LARGE SCALE GENOMIC DNA]</scope>
    <source>
        <strain evidence="2 3">KMM 6351</strain>
    </source>
</reference>
<proteinExistence type="predicted"/>
<keyword evidence="2" id="KW-0378">Hydrolase</keyword>
<feature type="chain" id="PRO_5041282094" evidence="1">
    <location>
        <begin position="24"/>
        <end position="268"/>
    </location>
</feature>
<evidence type="ECO:0000256" key="1">
    <source>
        <dbReference type="SAM" id="SignalP"/>
    </source>
</evidence>
<evidence type="ECO:0000313" key="2">
    <source>
        <dbReference type="EMBL" id="MCM2681287.1"/>
    </source>
</evidence>
<protein>
    <submittedName>
        <fullName evidence="2">Alpha/beta hydrolase family protein</fullName>
    </submittedName>
</protein>
<dbReference type="Proteomes" id="UP001165393">
    <property type="component" value="Unassembled WGS sequence"/>
</dbReference>
<dbReference type="AlphaFoldDB" id="A0AA41WAI0"/>
<sequence>MNILTFKTLLLVVFAFTTVQLSAQDQPPALPDGWPANVRQDLQQLTTKSADPFAILLKRSERIKVRGTAILVPEAGKLAISPDNMMFLRSSLAELGWDTIVITPPTWPEGALTAPASEDTNELATAWELYQSQLQMTLEATLEYAAQFPGSKMIVAEGTSAASLVSLYVNGKLEAPEALVVLSPYLPDPALNFELSSWFGTSEYPLMDIYTPFDNRWAKATIKPRATAARKRLREDYRQSTMNIVPPNQGSQLWLTRQIHGWIDHLGW</sequence>
<organism evidence="2 3">
    <name type="scientific">Echinimonas agarilytica</name>
    <dbReference type="NCBI Taxonomy" id="1215918"/>
    <lineage>
        <taxon>Bacteria</taxon>
        <taxon>Pseudomonadati</taxon>
        <taxon>Pseudomonadota</taxon>
        <taxon>Gammaproteobacteria</taxon>
        <taxon>Alteromonadales</taxon>
        <taxon>Echinimonadaceae</taxon>
        <taxon>Echinimonas</taxon>
    </lineage>
</organism>
<dbReference type="Pfam" id="PF12048">
    <property type="entry name" value="DUF3530"/>
    <property type="match status" value="1"/>
</dbReference>
<dbReference type="InterPro" id="IPR022529">
    <property type="entry name" value="DUF3530"/>
</dbReference>
<dbReference type="EMBL" id="JAMQGP010000010">
    <property type="protein sequence ID" value="MCM2681287.1"/>
    <property type="molecule type" value="Genomic_DNA"/>
</dbReference>
<dbReference type="GO" id="GO:0016787">
    <property type="term" value="F:hydrolase activity"/>
    <property type="evidence" value="ECO:0007669"/>
    <property type="project" value="UniProtKB-KW"/>
</dbReference>
<evidence type="ECO:0000313" key="3">
    <source>
        <dbReference type="Proteomes" id="UP001165393"/>
    </source>
</evidence>
<keyword evidence="1" id="KW-0732">Signal</keyword>